<dbReference type="Proteomes" id="UP000291116">
    <property type="component" value="Unassembled WGS sequence"/>
</dbReference>
<name>A0A448ZS39_9STRA</name>
<evidence type="ECO:0000256" key="1">
    <source>
        <dbReference type="SAM" id="MobiDB-lite"/>
    </source>
</evidence>
<gene>
    <name evidence="2" type="ORF">PSNMU_V1.4_AUG-EV-PASAV3_0119490</name>
</gene>
<protein>
    <submittedName>
        <fullName evidence="2">Uncharacterized protein</fullName>
    </submittedName>
</protein>
<reference evidence="2 3" key="1">
    <citation type="submission" date="2019-01" db="EMBL/GenBank/DDBJ databases">
        <authorList>
            <person name="Ferrante I. M."/>
        </authorList>
    </citation>
    <scope>NUCLEOTIDE SEQUENCE [LARGE SCALE GENOMIC DNA]</scope>
    <source>
        <strain evidence="2 3">B856</strain>
    </source>
</reference>
<evidence type="ECO:0000313" key="2">
    <source>
        <dbReference type="EMBL" id="VEU44814.1"/>
    </source>
</evidence>
<organism evidence="2 3">
    <name type="scientific">Pseudo-nitzschia multistriata</name>
    <dbReference type="NCBI Taxonomy" id="183589"/>
    <lineage>
        <taxon>Eukaryota</taxon>
        <taxon>Sar</taxon>
        <taxon>Stramenopiles</taxon>
        <taxon>Ochrophyta</taxon>
        <taxon>Bacillariophyta</taxon>
        <taxon>Bacillariophyceae</taxon>
        <taxon>Bacillariophycidae</taxon>
        <taxon>Bacillariales</taxon>
        <taxon>Bacillariaceae</taxon>
        <taxon>Pseudo-nitzschia</taxon>
    </lineage>
</organism>
<keyword evidence="3" id="KW-1185">Reference proteome</keyword>
<dbReference type="EMBL" id="CAACVS010000669">
    <property type="protein sequence ID" value="VEU44814.1"/>
    <property type="molecule type" value="Genomic_DNA"/>
</dbReference>
<sequence>MDLVKGHSTASPEEEANRDVLLAAPPEGMERTRFSIDDLFLVDLRRCVGKDNDPKGTVGADERKRGTLPEGTLALLGTKPSDTTTETPSQKKTLIIVGRRVKCIV</sequence>
<dbReference type="AlphaFoldDB" id="A0A448ZS39"/>
<evidence type="ECO:0000313" key="3">
    <source>
        <dbReference type="Proteomes" id="UP000291116"/>
    </source>
</evidence>
<proteinExistence type="predicted"/>
<feature type="region of interest" description="Disordered" evidence="1">
    <location>
        <begin position="1"/>
        <end position="24"/>
    </location>
</feature>
<accession>A0A448ZS39</accession>